<sequence>MTIKDVKELLNQEIGSVSKDDLDLLQEDERSGVHNLLAQYFRKVEQQQKLIEKFHKKEFLERDYWNHNLFVAGVDEVGRGPLAGPVVTAAVILPANNTLYEVDDSKKLTAKKRDRVYRQICEQAIDISIGIGSPQLIDQENIYHATELVMKDAINGLYLAPDHILVDAMTIPVNIGQTKLIKGDSKSLSIGAASIVAKVSRDRLMSAYNELYPEFGFLRNDGYGTSEHLKALDKYGRTPIHRMSFSPVRKTNKLYQTPFS</sequence>
<keyword evidence="8 14" id="KW-0963">Cytoplasm</keyword>
<evidence type="ECO:0000256" key="1">
    <source>
        <dbReference type="ARBA" id="ARBA00000077"/>
    </source>
</evidence>
<dbReference type="RefSeq" id="WP_076618893.1">
    <property type="nucleotide sequence ID" value="NZ_CP019323.1"/>
</dbReference>
<dbReference type="InterPro" id="IPR024567">
    <property type="entry name" value="RNase_HII/HIII_dom"/>
</dbReference>
<dbReference type="InterPro" id="IPR001352">
    <property type="entry name" value="RNase_HII/HIII"/>
</dbReference>
<dbReference type="EC" id="3.1.26.4" evidence="6 14"/>
<feature type="binding site" evidence="14 15">
    <location>
        <position position="167"/>
    </location>
    <ligand>
        <name>a divalent metal cation</name>
        <dbReference type="ChEBI" id="CHEBI:60240"/>
    </ligand>
</feature>
<dbReference type="PANTHER" id="PTHR10954:SF18">
    <property type="entry name" value="RIBONUCLEASE HII"/>
    <property type="match status" value="1"/>
</dbReference>
<feature type="binding site" evidence="14 15">
    <location>
        <position position="75"/>
    </location>
    <ligand>
        <name>a divalent metal cation</name>
        <dbReference type="ChEBI" id="CHEBI:60240"/>
    </ligand>
</feature>
<dbReference type="FunFam" id="3.30.420.10:FF:000006">
    <property type="entry name" value="Ribonuclease HII"/>
    <property type="match status" value="1"/>
</dbReference>
<name>A0A1P8Q6D3_9LACO</name>
<dbReference type="Proteomes" id="UP000187499">
    <property type="component" value="Chromosome"/>
</dbReference>
<dbReference type="PANTHER" id="PTHR10954">
    <property type="entry name" value="RIBONUCLEASE H2 SUBUNIT A"/>
    <property type="match status" value="1"/>
</dbReference>
<evidence type="ECO:0000256" key="10">
    <source>
        <dbReference type="ARBA" id="ARBA00022723"/>
    </source>
</evidence>
<dbReference type="GO" id="GO:0043137">
    <property type="term" value="P:DNA replication, removal of RNA primer"/>
    <property type="evidence" value="ECO:0007669"/>
    <property type="project" value="TreeGrafter"/>
</dbReference>
<evidence type="ECO:0000256" key="6">
    <source>
        <dbReference type="ARBA" id="ARBA00012180"/>
    </source>
</evidence>
<protein>
    <recommendedName>
        <fullName evidence="7 14">Ribonuclease HII</fullName>
        <shortName evidence="14">RNase HII</shortName>
        <ecNumber evidence="6 14">3.1.26.4</ecNumber>
    </recommendedName>
</protein>
<comment type="catalytic activity">
    <reaction evidence="1 14 15 16">
        <text>Endonucleolytic cleavage to 5'-phosphomonoester.</text>
        <dbReference type="EC" id="3.1.26.4"/>
    </reaction>
</comment>
<keyword evidence="10 14" id="KW-0479">Metal-binding</keyword>
<keyword evidence="19" id="KW-1185">Reference proteome</keyword>
<dbReference type="KEGG" id="lalw:BTM29_10215"/>
<dbReference type="Gene3D" id="3.30.420.10">
    <property type="entry name" value="Ribonuclease H-like superfamily/Ribonuclease H"/>
    <property type="match status" value="1"/>
</dbReference>
<evidence type="ECO:0000313" key="18">
    <source>
        <dbReference type="EMBL" id="APX73395.1"/>
    </source>
</evidence>
<feature type="domain" description="RNase H type-2" evidence="17">
    <location>
        <begin position="69"/>
        <end position="260"/>
    </location>
</feature>
<evidence type="ECO:0000256" key="4">
    <source>
        <dbReference type="ARBA" id="ARBA00004496"/>
    </source>
</evidence>
<comment type="cofactor">
    <cofactor evidence="2">
        <name>Mg(2+)</name>
        <dbReference type="ChEBI" id="CHEBI:18420"/>
    </cofactor>
</comment>
<evidence type="ECO:0000256" key="5">
    <source>
        <dbReference type="ARBA" id="ARBA00007383"/>
    </source>
</evidence>
<dbReference type="Pfam" id="PF01351">
    <property type="entry name" value="RNase_HII"/>
    <property type="match status" value="1"/>
</dbReference>
<dbReference type="NCBIfam" id="NF000595">
    <property type="entry name" value="PRK00015.1-3"/>
    <property type="match status" value="1"/>
</dbReference>
<reference evidence="19" key="1">
    <citation type="submission" date="2016-12" db="EMBL/GenBank/DDBJ databases">
        <authorList>
            <person name="Jung M.Y."/>
            <person name="Lee S.H."/>
        </authorList>
    </citation>
    <scope>NUCLEOTIDE SEQUENCE [LARGE SCALE GENOMIC DNA]</scope>
    <source>
        <strain evidence="19">WiKim39</strain>
    </source>
</reference>
<comment type="cofactor">
    <cofactor evidence="14 15">
        <name>Mn(2+)</name>
        <dbReference type="ChEBI" id="CHEBI:29035"/>
    </cofactor>
    <cofactor evidence="14 15">
        <name>Mg(2+)</name>
        <dbReference type="ChEBI" id="CHEBI:18420"/>
    </cofactor>
    <text evidence="14 15">Manganese or magnesium. Binds 1 divalent metal ion per monomer in the absence of substrate. May bind a second metal ion after substrate binding.</text>
</comment>
<keyword evidence="11 14" id="KW-0255">Endonuclease</keyword>
<dbReference type="GO" id="GO:0003723">
    <property type="term" value="F:RNA binding"/>
    <property type="evidence" value="ECO:0007669"/>
    <property type="project" value="UniProtKB-UniRule"/>
</dbReference>
<dbReference type="STRING" id="1847728.BTM29_10215"/>
<evidence type="ECO:0000256" key="7">
    <source>
        <dbReference type="ARBA" id="ARBA00019179"/>
    </source>
</evidence>
<evidence type="ECO:0000259" key="17">
    <source>
        <dbReference type="PROSITE" id="PS51975"/>
    </source>
</evidence>
<evidence type="ECO:0000256" key="13">
    <source>
        <dbReference type="ARBA" id="ARBA00023211"/>
    </source>
</evidence>
<evidence type="ECO:0000256" key="9">
    <source>
        <dbReference type="ARBA" id="ARBA00022722"/>
    </source>
</evidence>
<dbReference type="PROSITE" id="PS51975">
    <property type="entry name" value="RNASE_H_2"/>
    <property type="match status" value="1"/>
</dbReference>
<evidence type="ECO:0000256" key="15">
    <source>
        <dbReference type="PROSITE-ProRule" id="PRU01319"/>
    </source>
</evidence>
<evidence type="ECO:0000256" key="16">
    <source>
        <dbReference type="RuleBase" id="RU003515"/>
    </source>
</evidence>
<dbReference type="GO" id="GO:0006298">
    <property type="term" value="P:mismatch repair"/>
    <property type="evidence" value="ECO:0007669"/>
    <property type="project" value="TreeGrafter"/>
</dbReference>
<comment type="similarity">
    <text evidence="5 14 16">Belongs to the RNase HII family.</text>
</comment>
<dbReference type="AlphaFoldDB" id="A0A1P8Q6D3"/>
<dbReference type="GO" id="GO:0032299">
    <property type="term" value="C:ribonuclease H2 complex"/>
    <property type="evidence" value="ECO:0007669"/>
    <property type="project" value="TreeGrafter"/>
</dbReference>
<accession>A0A1P8Q6D3</accession>
<dbReference type="NCBIfam" id="NF000594">
    <property type="entry name" value="PRK00015.1-1"/>
    <property type="match status" value="1"/>
</dbReference>
<keyword evidence="9 14" id="KW-0540">Nuclease</keyword>
<evidence type="ECO:0000256" key="3">
    <source>
        <dbReference type="ARBA" id="ARBA00004065"/>
    </source>
</evidence>
<dbReference type="GO" id="GO:0030145">
    <property type="term" value="F:manganese ion binding"/>
    <property type="evidence" value="ECO:0007669"/>
    <property type="project" value="UniProtKB-UniRule"/>
</dbReference>
<dbReference type="InterPro" id="IPR012337">
    <property type="entry name" value="RNaseH-like_sf"/>
</dbReference>
<comment type="subcellular location">
    <subcellularLocation>
        <location evidence="4 14">Cytoplasm</location>
    </subcellularLocation>
</comment>
<dbReference type="InterPro" id="IPR022898">
    <property type="entry name" value="RNase_HII"/>
</dbReference>
<evidence type="ECO:0000313" key="19">
    <source>
        <dbReference type="Proteomes" id="UP000187499"/>
    </source>
</evidence>
<dbReference type="GO" id="GO:0004523">
    <property type="term" value="F:RNA-DNA hybrid ribonuclease activity"/>
    <property type="evidence" value="ECO:0007669"/>
    <property type="project" value="UniProtKB-UniRule"/>
</dbReference>
<feature type="binding site" evidence="14 15">
    <location>
        <position position="76"/>
    </location>
    <ligand>
        <name>a divalent metal cation</name>
        <dbReference type="ChEBI" id="CHEBI:60240"/>
    </ligand>
</feature>
<dbReference type="GO" id="GO:0005737">
    <property type="term" value="C:cytoplasm"/>
    <property type="evidence" value="ECO:0007669"/>
    <property type="project" value="UniProtKB-SubCell"/>
</dbReference>
<proteinExistence type="inferred from homology"/>
<keyword evidence="12 14" id="KW-0378">Hydrolase</keyword>
<organism evidence="18 19">
    <name type="scientific">Companilactobacillus allii</name>
    <dbReference type="NCBI Taxonomy" id="1847728"/>
    <lineage>
        <taxon>Bacteria</taxon>
        <taxon>Bacillati</taxon>
        <taxon>Bacillota</taxon>
        <taxon>Bacilli</taxon>
        <taxon>Lactobacillales</taxon>
        <taxon>Lactobacillaceae</taxon>
        <taxon>Companilactobacillus</taxon>
    </lineage>
</organism>
<dbReference type="OrthoDB" id="9803420at2"/>
<evidence type="ECO:0000256" key="14">
    <source>
        <dbReference type="HAMAP-Rule" id="MF_00052"/>
    </source>
</evidence>
<evidence type="ECO:0000256" key="8">
    <source>
        <dbReference type="ARBA" id="ARBA00022490"/>
    </source>
</evidence>
<keyword evidence="13 14" id="KW-0464">Manganese</keyword>
<dbReference type="CDD" id="cd07182">
    <property type="entry name" value="RNase_HII_bacteria_HII_like"/>
    <property type="match status" value="1"/>
</dbReference>
<evidence type="ECO:0000256" key="11">
    <source>
        <dbReference type="ARBA" id="ARBA00022759"/>
    </source>
</evidence>
<dbReference type="HAMAP" id="MF_00052_B">
    <property type="entry name" value="RNase_HII_B"/>
    <property type="match status" value="1"/>
</dbReference>
<dbReference type="EMBL" id="CP019323">
    <property type="protein sequence ID" value="APX73395.1"/>
    <property type="molecule type" value="Genomic_DNA"/>
</dbReference>
<evidence type="ECO:0000256" key="12">
    <source>
        <dbReference type="ARBA" id="ARBA00022801"/>
    </source>
</evidence>
<comment type="function">
    <text evidence="3 14 16">Endonuclease that specifically degrades the RNA of RNA-DNA hybrids.</text>
</comment>
<gene>
    <name evidence="14" type="primary">rnhB</name>
    <name evidence="18" type="ORF">BTM29_10215</name>
</gene>
<dbReference type="InterPro" id="IPR036397">
    <property type="entry name" value="RNaseH_sf"/>
</dbReference>
<dbReference type="SUPFAM" id="SSF53098">
    <property type="entry name" value="Ribonuclease H-like"/>
    <property type="match status" value="1"/>
</dbReference>
<evidence type="ECO:0000256" key="2">
    <source>
        <dbReference type="ARBA" id="ARBA00001946"/>
    </source>
</evidence>